<feature type="compositionally biased region" description="Pro residues" evidence="1">
    <location>
        <begin position="42"/>
        <end position="56"/>
    </location>
</feature>
<proteinExistence type="predicted"/>
<evidence type="ECO:0000313" key="2">
    <source>
        <dbReference type="EMBL" id="MFC5661377.1"/>
    </source>
</evidence>
<sequence length="110" mass="12283">MTSNQPTESLLLRRNFPPCHCPTCGTEDVPESRIPTSQLLPVTPPPARSSTPPPTAYRPSTRGETVFDVRSMRWGAFMGWQKGRAFLRPLGGGVEWDTEPRWLSTTEPES</sequence>
<dbReference type="RefSeq" id="WP_380222935.1">
    <property type="nucleotide sequence ID" value="NZ_JBHSOF010000001.1"/>
</dbReference>
<dbReference type="Proteomes" id="UP001595975">
    <property type="component" value="Unassembled WGS sequence"/>
</dbReference>
<gene>
    <name evidence="2" type="ORF">ACFP3U_00115</name>
</gene>
<evidence type="ECO:0000313" key="3">
    <source>
        <dbReference type="Proteomes" id="UP001595975"/>
    </source>
</evidence>
<dbReference type="EMBL" id="JBHSOF010000001">
    <property type="protein sequence ID" value="MFC5661377.1"/>
    <property type="molecule type" value="Genomic_DNA"/>
</dbReference>
<protein>
    <recommendedName>
        <fullName evidence="4">Transposase</fullName>
    </recommendedName>
</protein>
<accession>A0ABW0WSY2</accession>
<evidence type="ECO:0000256" key="1">
    <source>
        <dbReference type="SAM" id="MobiDB-lite"/>
    </source>
</evidence>
<keyword evidence="3" id="KW-1185">Reference proteome</keyword>
<evidence type="ECO:0008006" key="4">
    <source>
        <dbReference type="Google" id="ProtNLM"/>
    </source>
</evidence>
<name>A0ABW0WSY2_9ACTN</name>
<feature type="region of interest" description="Disordered" evidence="1">
    <location>
        <begin position="24"/>
        <end position="61"/>
    </location>
</feature>
<reference evidence="3" key="1">
    <citation type="journal article" date="2019" name="Int. J. Syst. Evol. Microbiol.">
        <title>The Global Catalogue of Microorganisms (GCM) 10K type strain sequencing project: providing services to taxonomists for standard genome sequencing and annotation.</title>
        <authorList>
            <consortium name="The Broad Institute Genomics Platform"/>
            <consortium name="The Broad Institute Genome Sequencing Center for Infectious Disease"/>
            <person name="Wu L."/>
            <person name="Ma J."/>
        </authorList>
    </citation>
    <scope>NUCLEOTIDE SEQUENCE [LARGE SCALE GENOMIC DNA]</scope>
    <source>
        <strain evidence="3">CGMCC 4.1437</strain>
    </source>
</reference>
<comment type="caution">
    <text evidence="2">The sequence shown here is derived from an EMBL/GenBank/DDBJ whole genome shotgun (WGS) entry which is preliminary data.</text>
</comment>
<organism evidence="2 3">
    <name type="scientific">Kitasatospora misakiensis</name>
    <dbReference type="NCBI Taxonomy" id="67330"/>
    <lineage>
        <taxon>Bacteria</taxon>
        <taxon>Bacillati</taxon>
        <taxon>Actinomycetota</taxon>
        <taxon>Actinomycetes</taxon>
        <taxon>Kitasatosporales</taxon>
        <taxon>Streptomycetaceae</taxon>
        <taxon>Kitasatospora</taxon>
    </lineage>
</organism>